<name>A0AAX4KUR2_9TREE</name>
<accession>A0AAX4KUR2</accession>
<evidence type="ECO:0000256" key="1">
    <source>
        <dbReference type="SAM" id="MobiDB-lite"/>
    </source>
</evidence>
<dbReference type="EMBL" id="CP144090">
    <property type="protein sequence ID" value="WWD09684.1"/>
    <property type="molecule type" value="Genomic_DNA"/>
</dbReference>
<dbReference type="Proteomes" id="UP001358614">
    <property type="component" value="Chromosome 2"/>
</dbReference>
<evidence type="ECO:0000313" key="3">
    <source>
        <dbReference type="Proteomes" id="UP001358614"/>
    </source>
</evidence>
<feature type="region of interest" description="Disordered" evidence="1">
    <location>
        <begin position="1"/>
        <end position="27"/>
    </location>
</feature>
<proteinExistence type="predicted"/>
<sequence>MATHLSLSSDESTSIGNPTREMSSKETTIYDDQFNNLVKTLTHDALINAKKNFLIRATETEESDVKDYLSCKITSNEPYRKYLESFLSNAFEGVNKHYGNDREEERIKALSNLDLSVDVSHSTGIRNINADSSKIYRDIYRSLDKGQSDITHISKQAFDGASWQTRVGQIPQTFPSPLTKAVEERGIPKVSERLFQDLSSKLQSYRNSSIQLPFRGLWSTKDWLKLTESMQPKVLDKLNSVLRGKWQVKTAKELTSNGSLLKLSVDLEVTPSELTSTGPGLGSEKERFGFNEDSIQFRIASDDGFFKEIDPPRSEKLSEFVDYNDPKYDVTAQSIKEHDEAERLKWR</sequence>
<organism evidence="2 3">
    <name type="scientific">Kwoniella europaea PYCC6329</name>
    <dbReference type="NCBI Taxonomy" id="1423913"/>
    <lineage>
        <taxon>Eukaryota</taxon>
        <taxon>Fungi</taxon>
        <taxon>Dikarya</taxon>
        <taxon>Basidiomycota</taxon>
        <taxon>Agaricomycotina</taxon>
        <taxon>Tremellomycetes</taxon>
        <taxon>Tremellales</taxon>
        <taxon>Cryptococcaceae</taxon>
        <taxon>Kwoniella</taxon>
    </lineage>
</organism>
<keyword evidence="3" id="KW-1185">Reference proteome</keyword>
<gene>
    <name evidence="2" type="ORF">V865_007812</name>
</gene>
<reference evidence="2 3" key="1">
    <citation type="submission" date="2024-01" db="EMBL/GenBank/DDBJ databases">
        <title>Comparative genomics of Cryptococcus and Kwoniella reveals pathogenesis evolution and contrasting modes of karyotype evolution via chromosome fusion or intercentromeric recombination.</title>
        <authorList>
            <person name="Coelho M.A."/>
            <person name="David-Palma M."/>
            <person name="Shea T."/>
            <person name="Bowers K."/>
            <person name="McGinley-Smith S."/>
            <person name="Mohammad A.W."/>
            <person name="Gnirke A."/>
            <person name="Yurkov A.M."/>
            <person name="Nowrousian M."/>
            <person name="Sun S."/>
            <person name="Cuomo C.A."/>
            <person name="Heitman J."/>
        </authorList>
    </citation>
    <scope>NUCLEOTIDE SEQUENCE [LARGE SCALE GENOMIC DNA]</scope>
    <source>
        <strain evidence="2 3">PYCC6329</strain>
    </source>
</reference>
<dbReference type="GeneID" id="91106613"/>
<protein>
    <submittedName>
        <fullName evidence="2">Uncharacterized protein</fullName>
    </submittedName>
</protein>
<evidence type="ECO:0000313" key="2">
    <source>
        <dbReference type="EMBL" id="WWD09684.1"/>
    </source>
</evidence>
<dbReference type="KEGG" id="ker:91106613"/>
<dbReference type="AlphaFoldDB" id="A0AAX4KUR2"/>
<dbReference type="RefSeq" id="XP_066087651.1">
    <property type="nucleotide sequence ID" value="XM_066231554.1"/>
</dbReference>